<accession>A0A7F5RE43</accession>
<dbReference type="CDD" id="cd06086">
    <property type="entry name" value="KOW_Spt5_6"/>
    <property type="match status" value="1"/>
</dbReference>
<dbReference type="AlphaFoldDB" id="A0A7F5RE43"/>
<proteinExistence type="predicted"/>
<gene>
    <name evidence="4" type="primary">LOC112905656</name>
</gene>
<dbReference type="InterPro" id="IPR057934">
    <property type="entry name" value="KOW_Spt5_7"/>
</dbReference>
<dbReference type="InParanoid" id="A0A7F5RE43"/>
<dbReference type="InterPro" id="IPR041980">
    <property type="entry name" value="KOW_Spt5_6_metazoa"/>
</dbReference>
<dbReference type="OrthoDB" id="28901at2759"/>
<organism evidence="3 4">
    <name type="scientific">Agrilus planipennis</name>
    <name type="common">Emerald ash borer</name>
    <name type="synonym">Agrilus marcopoli</name>
    <dbReference type="NCBI Taxonomy" id="224129"/>
    <lineage>
        <taxon>Eukaryota</taxon>
        <taxon>Metazoa</taxon>
        <taxon>Ecdysozoa</taxon>
        <taxon>Arthropoda</taxon>
        <taxon>Hexapoda</taxon>
        <taxon>Insecta</taxon>
        <taxon>Pterygota</taxon>
        <taxon>Neoptera</taxon>
        <taxon>Endopterygota</taxon>
        <taxon>Coleoptera</taxon>
        <taxon>Polyphaga</taxon>
        <taxon>Elateriformia</taxon>
        <taxon>Buprestoidea</taxon>
        <taxon>Buprestidae</taxon>
        <taxon>Agrilinae</taxon>
        <taxon>Agrilus</taxon>
    </lineage>
</organism>
<feature type="domain" description="Spt5 KOW" evidence="1">
    <location>
        <begin position="23"/>
        <end position="72"/>
    </location>
</feature>
<evidence type="ECO:0000313" key="4">
    <source>
        <dbReference type="RefSeq" id="XP_025834254.1"/>
    </source>
</evidence>
<evidence type="ECO:0000313" key="3">
    <source>
        <dbReference type="Proteomes" id="UP000192223"/>
    </source>
</evidence>
<dbReference type="Proteomes" id="UP000192223">
    <property type="component" value="Unplaced"/>
</dbReference>
<dbReference type="Pfam" id="PF23288">
    <property type="entry name" value="KOW6_SPT5"/>
    <property type="match status" value="1"/>
</dbReference>
<name>A0A7F5RE43_AGRPL</name>
<evidence type="ECO:0000259" key="1">
    <source>
        <dbReference type="Pfam" id="PF23287"/>
    </source>
</evidence>
<sequence>MCSVFLPEEDRVVNIMSNHLDPVRPQRGDAFKVIIGEEREATGELLSIDLHEGVVKIKTDIKLMPLSSLCKMRKPDH</sequence>
<reference evidence="4" key="1">
    <citation type="submission" date="2025-08" db="UniProtKB">
        <authorList>
            <consortium name="RefSeq"/>
        </authorList>
    </citation>
    <scope>IDENTIFICATION</scope>
    <source>
        <tissue evidence="4">Entire body</tissue>
    </source>
</reference>
<feature type="domain" description="Spt5 KOW" evidence="2">
    <location>
        <begin position="1"/>
        <end position="22"/>
    </location>
</feature>
<evidence type="ECO:0000259" key="2">
    <source>
        <dbReference type="Pfam" id="PF23288"/>
    </source>
</evidence>
<dbReference type="RefSeq" id="XP_025834254.1">
    <property type="nucleotide sequence ID" value="XM_025978469.1"/>
</dbReference>
<keyword evidence="3" id="KW-1185">Reference proteome</keyword>
<dbReference type="KEGG" id="apln:112905656"/>
<dbReference type="GeneID" id="112905656"/>
<dbReference type="Pfam" id="PF23287">
    <property type="entry name" value="KOW7_SPT5"/>
    <property type="match status" value="1"/>
</dbReference>
<protein>
    <submittedName>
        <fullName evidence="4">Transcription elongation factor SPT5-like</fullName>
    </submittedName>
</protein>